<comment type="caution">
    <text evidence="1">The sequence shown here is derived from an EMBL/GenBank/DDBJ whole genome shotgun (WGS) entry which is preliminary data.</text>
</comment>
<gene>
    <name evidence="1" type="ORF">AG0111_0g11826</name>
</gene>
<accession>A0ACB6F745</accession>
<evidence type="ECO:0000313" key="1">
    <source>
        <dbReference type="EMBL" id="KAB2100118.1"/>
    </source>
</evidence>
<dbReference type="EMBL" id="PDWZ02000014">
    <property type="protein sequence ID" value="KAB2100118.1"/>
    <property type="molecule type" value="Genomic_DNA"/>
</dbReference>
<evidence type="ECO:0000313" key="2">
    <source>
        <dbReference type="Proteomes" id="UP000293547"/>
    </source>
</evidence>
<sequence length="178" mass="20272">MACEDFAKRFLSTIVEVQKSGEVHEQSGKELRKCQEEHEKSSEKLRKSIENLQTMIKRNAEDLQDFVQNLTPDHRRELEGLIPKNQQNLFHEMLEVRSAEEIRRLTSPEGKGEDGDASSDEKQASVKDKDRSLDTSSSPEDEEDAGRRNWALHHSLPGNVRMATIESVDNGQSLRTIS</sequence>
<name>A0ACB6F745_9PLEO</name>
<keyword evidence="2" id="KW-1185">Reference proteome</keyword>
<proteinExistence type="predicted"/>
<organism evidence="1 2">
    <name type="scientific">Alternaria gaisen</name>
    <dbReference type="NCBI Taxonomy" id="167740"/>
    <lineage>
        <taxon>Eukaryota</taxon>
        <taxon>Fungi</taxon>
        <taxon>Dikarya</taxon>
        <taxon>Ascomycota</taxon>
        <taxon>Pezizomycotina</taxon>
        <taxon>Dothideomycetes</taxon>
        <taxon>Pleosporomycetidae</taxon>
        <taxon>Pleosporales</taxon>
        <taxon>Pleosporineae</taxon>
        <taxon>Pleosporaceae</taxon>
        <taxon>Alternaria</taxon>
        <taxon>Alternaria sect. Alternaria</taxon>
    </lineage>
</organism>
<protein>
    <submittedName>
        <fullName evidence="1">Uncharacterized protein</fullName>
    </submittedName>
</protein>
<reference evidence="1 2" key="1">
    <citation type="journal article" date="2019" name="bioRxiv">
        <title>Genomics, evolutionary history and diagnostics of the Alternaria alternata species group including apple and Asian pear pathotypes.</title>
        <authorList>
            <person name="Armitage A.D."/>
            <person name="Cockerton H.M."/>
            <person name="Sreenivasaprasad S."/>
            <person name="Woodhall J.W."/>
            <person name="Lane C.R."/>
            <person name="Harrison R.J."/>
            <person name="Clarkson J.P."/>
        </authorList>
    </citation>
    <scope>NUCLEOTIDE SEQUENCE [LARGE SCALE GENOMIC DNA]</scope>
    <source>
        <strain evidence="1 2">FERA 650</strain>
    </source>
</reference>
<dbReference type="Proteomes" id="UP000293547">
    <property type="component" value="Unassembled WGS sequence"/>
</dbReference>